<protein>
    <recommendedName>
        <fullName evidence="4">Aminotransferase-like plant mobile domain-containing protein</fullName>
    </recommendedName>
</protein>
<dbReference type="OrthoDB" id="1493087at2759"/>
<dbReference type="Proteomes" id="UP000027138">
    <property type="component" value="Unassembled WGS sequence"/>
</dbReference>
<evidence type="ECO:0000313" key="2">
    <source>
        <dbReference type="EMBL" id="KDP29572.1"/>
    </source>
</evidence>
<evidence type="ECO:0000256" key="1">
    <source>
        <dbReference type="SAM" id="MobiDB-lite"/>
    </source>
</evidence>
<proteinExistence type="predicted"/>
<reference evidence="2 3" key="1">
    <citation type="journal article" date="2014" name="PLoS ONE">
        <title>Global Analysis of Gene Expression Profiles in Physic Nut (Jatropha curcas L.) Seedlings Exposed to Salt Stress.</title>
        <authorList>
            <person name="Zhang L."/>
            <person name="Zhang C."/>
            <person name="Wu P."/>
            <person name="Chen Y."/>
            <person name="Li M."/>
            <person name="Jiang H."/>
            <person name="Wu G."/>
        </authorList>
    </citation>
    <scope>NUCLEOTIDE SEQUENCE [LARGE SCALE GENOMIC DNA]</scope>
    <source>
        <strain evidence="3">cv. GZQX0401</strain>
        <tissue evidence="2">Young leaves</tissue>
    </source>
</reference>
<accession>A0A067K0A4</accession>
<dbReference type="AlphaFoldDB" id="A0A067K0A4"/>
<organism evidence="2 3">
    <name type="scientific">Jatropha curcas</name>
    <name type="common">Barbados nut</name>
    <dbReference type="NCBI Taxonomy" id="180498"/>
    <lineage>
        <taxon>Eukaryota</taxon>
        <taxon>Viridiplantae</taxon>
        <taxon>Streptophyta</taxon>
        <taxon>Embryophyta</taxon>
        <taxon>Tracheophyta</taxon>
        <taxon>Spermatophyta</taxon>
        <taxon>Magnoliopsida</taxon>
        <taxon>eudicotyledons</taxon>
        <taxon>Gunneridae</taxon>
        <taxon>Pentapetalae</taxon>
        <taxon>rosids</taxon>
        <taxon>fabids</taxon>
        <taxon>Malpighiales</taxon>
        <taxon>Euphorbiaceae</taxon>
        <taxon>Crotonoideae</taxon>
        <taxon>Jatropheae</taxon>
        <taxon>Jatropha</taxon>
    </lineage>
</organism>
<feature type="compositionally biased region" description="Low complexity" evidence="1">
    <location>
        <begin position="160"/>
        <end position="171"/>
    </location>
</feature>
<feature type="compositionally biased region" description="Low complexity" evidence="1">
    <location>
        <begin position="139"/>
        <end position="151"/>
    </location>
</feature>
<feature type="region of interest" description="Disordered" evidence="1">
    <location>
        <begin position="129"/>
        <end position="180"/>
    </location>
</feature>
<name>A0A067K0A4_JATCU</name>
<keyword evidence="3" id="KW-1185">Reference proteome</keyword>
<evidence type="ECO:0000313" key="3">
    <source>
        <dbReference type="Proteomes" id="UP000027138"/>
    </source>
</evidence>
<dbReference type="EMBL" id="KK914741">
    <property type="protein sequence ID" value="KDP29572.1"/>
    <property type="molecule type" value="Genomic_DNA"/>
</dbReference>
<evidence type="ECO:0008006" key="4">
    <source>
        <dbReference type="Google" id="ProtNLM"/>
    </source>
</evidence>
<gene>
    <name evidence="2" type="ORF">JCGZ_19386</name>
</gene>
<sequence>MASPSSDEDLLGSLGISLDEVDLMADADTHASMTGIFAQTWAFEYFPFTRPELLQTDPGLGLAPLAWRWYKSNLHPVRIKKSLKELRAFFDTCPLEQGIPHVEFLMGGDYDEFCGISLMPPIGPRFDDFQGPVPSRPLGTRSSRASGPSTRTPRRRPRTDPTSSTPTARPSQAGPSRLIGPFRAPRAILGLPGRFTQTLPVYAFHTVPVGLINQMMELFLGMQQELAAAWT</sequence>